<comment type="cofactor">
    <cofactor evidence="10">
        <name>Zn(2+)</name>
        <dbReference type="ChEBI" id="CHEBI:29105"/>
    </cofactor>
    <text evidence="10">Binds 1 zinc ion per subunit.</text>
</comment>
<evidence type="ECO:0000256" key="3">
    <source>
        <dbReference type="ARBA" id="ARBA00022723"/>
    </source>
</evidence>
<sequence length="341" mass="36233">MIIDLSALGWDDAYAALYSGRFDQPGQRPARVSRVDRGVCTALASDGPLRASLSGGLLARGAADPESLPCAGDWLVVRTWPDGRLTAEAVLPRRTAIVRAVAGEESFGQVLAANVDAVAVVEPVDPSPDLGRIERLLALAWESGARPVLVLTKCDLAADPEALAEQMPGGVEVHAVSARTGMGLDGLRPLITHGRTLGLLGQSGAGKSSLVNALAGAPVMQTQTLRGDGRGRHTTTYRALIPMPGGGAVLDTPGVRLVGMFDTVAGLDRAFADVTQLATLCRFDDCRHGEEPGCAVRDAVEDGELSPRRFASWQKLQKEQKLASVRRLKRESRDRRRLARP</sequence>
<dbReference type="AlphaFoldDB" id="A0A919PU80"/>
<dbReference type="RefSeq" id="WP_203851045.1">
    <property type="nucleotide sequence ID" value="NZ_BAAAVW010000001.1"/>
</dbReference>
<keyword evidence="14" id="KW-1185">Reference proteome</keyword>
<evidence type="ECO:0000256" key="8">
    <source>
        <dbReference type="ARBA" id="ARBA00022884"/>
    </source>
</evidence>
<dbReference type="CDD" id="cd01854">
    <property type="entry name" value="YjeQ_EngC"/>
    <property type="match status" value="1"/>
</dbReference>
<evidence type="ECO:0000256" key="7">
    <source>
        <dbReference type="ARBA" id="ARBA00022833"/>
    </source>
</evidence>
<evidence type="ECO:0000259" key="12">
    <source>
        <dbReference type="PROSITE" id="PS51721"/>
    </source>
</evidence>
<comment type="subunit">
    <text evidence="10">Monomer. Associates with 30S ribosomal subunit, binds 16S rRNA.</text>
</comment>
<dbReference type="SUPFAM" id="SSF52540">
    <property type="entry name" value="P-loop containing nucleoside triphosphate hydrolases"/>
    <property type="match status" value="1"/>
</dbReference>
<keyword evidence="5 10" id="KW-0547">Nucleotide-binding</keyword>
<evidence type="ECO:0000256" key="4">
    <source>
        <dbReference type="ARBA" id="ARBA00022730"/>
    </source>
</evidence>
<evidence type="ECO:0000313" key="14">
    <source>
        <dbReference type="Proteomes" id="UP000660611"/>
    </source>
</evidence>
<feature type="binding site" evidence="10">
    <location>
        <position position="281"/>
    </location>
    <ligand>
        <name>Zn(2+)</name>
        <dbReference type="ChEBI" id="CHEBI:29105"/>
    </ligand>
</feature>
<comment type="function">
    <text evidence="10">One of several proteins that assist in the late maturation steps of the functional core of the 30S ribosomal subunit. Helps release RbfA from mature subunits. May play a role in the assembly of ribosomal proteins into the subunit. Circularly permuted GTPase that catalyzes slow GTP hydrolysis, GTPase activity is stimulated by the 30S ribosomal subunit.</text>
</comment>
<dbReference type="GO" id="GO:0019843">
    <property type="term" value="F:rRNA binding"/>
    <property type="evidence" value="ECO:0007669"/>
    <property type="project" value="UniProtKB-KW"/>
</dbReference>
<keyword evidence="9 10" id="KW-0342">GTP-binding</keyword>
<keyword evidence="8 10" id="KW-0694">RNA-binding</keyword>
<dbReference type="InterPro" id="IPR010914">
    <property type="entry name" value="RsgA_GTPase_dom"/>
</dbReference>
<dbReference type="PROSITE" id="PS51721">
    <property type="entry name" value="G_CP"/>
    <property type="match status" value="1"/>
</dbReference>
<dbReference type="EC" id="3.6.1.-" evidence="10"/>
<keyword evidence="6 10" id="KW-0378">Hydrolase</keyword>
<dbReference type="GO" id="GO:0005737">
    <property type="term" value="C:cytoplasm"/>
    <property type="evidence" value="ECO:0007669"/>
    <property type="project" value="UniProtKB-SubCell"/>
</dbReference>
<dbReference type="InterPro" id="IPR030378">
    <property type="entry name" value="G_CP_dom"/>
</dbReference>
<keyword evidence="2 10" id="KW-0690">Ribosome biogenesis</keyword>
<feature type="binding site" evidence="10">
    <location>
        <begin position="152"/>
        <end position="155"/>
    </location>
    <ligand>
        <name>GTP</name>
        <dbReference type="ChEBI" id="CHEBI:37565"/>
    </ligand>
</feature>
<dbReference type="Gene3D" id="3.40.50.300">
    <property type="entry name" value="P-loop containing nucleotide triphosphate hydrolases"/>
    <property type="match status" value="1"/>
</dbReference>
<keyword evidence="1 10" id="KW-0963">Cytoplasm</keyword>
<evidence type="ECO:0000256" key="6">
    <source>
        <dbReference type="ARBA" id="ARBA00022801"/>
    </source>
</evidence>
<keyword evidence="7 10" id="KW-0862">Zinc</keyword>
<evidence type="ECO:0000256" key="9">
    <source>
        <dbReference type="ARBA" id="ARBA00023134"/>
    </source>
</evidence>
<organism evidence="13 14">
    <name type="scientific">Dactylosporangium siamense</name>
    <dbReference type="NCBI Taxonomy" id="685454"/>
    <lineage>
        <taxon>Bacteria</taxon>
        <taxon>Bacillati</taxon>
        <taxon>Actinomycetota</taxon>
        <taxon>Actinomycetes</taxon>
        <taxon>Micromonosporales</taxon>
        <taxon>Micromonosporaceae</taxon>
        <taxon>Dactylosporangium</taxon>
    </lineage>
</organism>
<reference evidence="13" key="1">
    <citation type="submission" date="2021-01" db="EMBL/GenBank/DDBJ databases">
        <title>Whole genome shotgun sequence of Dactylosporangium siamense NBRC 106093.</title>
        <authorList>
            <person name="Komaki H."/>
            <person name="Tamura T."/>
        </authorList>
    </citation>
    <scope>NUCLEOTIDE SEQUENCE</scope>
    <source>
        <strain evidence="13">NBRC 106093</strain>
    </source>
</reference>
<keyword evidence="3 10" id="KW-0479">Metal-binding</keyword>
<dbReference type="PANTHER" id="PTHR32120">
    <property type="entry name" value="SMALL RIBOSOMAL SUBUNIT BIOGENESIS GTPASE RSGA"/>
    <property type="match status" value="1"/>
</dbReference>
<comment type="caution">
    <text evidence="13">The sequence shown here is derived from an EMBL/GenBank/DDBJ whole genome shotgun (WGS) entry which is preliminary data.</text>
</comment>
<evidence type="ECO:0000256" key="5">
    <source>
        <dbReference type="ARBA" id="ARBA00022741"/>
    </source>
</evidence>
<keyword evidence="4 10" id="KW-0699">rRNA-binding</keyword>
<evidence type="ECO:0000256" key="2">
    <source>
        <dbReference type="ARBA" id="ARBA00022517"/>
    </source>
</evidence>
<dbReference type="InterPro" id="IPR027417">
    <property type="entry name" value="P-loop_NTPase"/>
</dbReference>
<accession>A0A919PU80</accession>
<dbReference type="InterPro" id="IPR004881">
    <property type="entry name" value="Ribosome_biogen_GTPase_RsgA"/>
</dbReference>
<dbReference type="PANTHER" id="PTHR32120:SF10">
    <property type="entry name" value="SMALL RIBOSOMAL SUBUNIT BIOGENESIS GTPASE RSGA"/>
    <property type="match status" value="1"/>
</dbReference>
<comment type="subcellular location">
    <subcellularLocation>
        <location evidence="10">Cytoplasm</location>
    </subcellularLocation>
</comment>
<proteinExistence type="inferred from homology"/>
<feature type="binding site" evidence="10">
    <location>
        <position position="286"/>
    </location>
    <ligand>
        <name>Zn(2+)</name>
        <dbReference type="ChEBI" id="CHEBI:29105"/>
    </ligand>
</feature>
<dbReference type="NCBIfam" id="TIGR00157">
    <property type="entry name" value="ribosome small subunit-dependent GTPase A"/>
    <property type="match status" value="1"/>
</dbReference>
<dbReference type="GO" id="GO:0042274">
    <property type="term" value="P:ribosomal small subunit biogenesis"/>
    <property type="evidence" value="ECO:0007669"/>
    <property type="project" value="UniProtKB-UniRule"/>
</dbReference>
<feature type="binding site" evidence="10">
    <location>
        <position position="294"/>
    </location>
    <ligand>
        <name>Zn(2+)</name>
        <dbReference type="ChEBI" id="CHEBI:29105"/>
    </ligand>
</feature>
<comment type="similarity">
    <text evidence="10">Belongs to the TRAFAC class YlqF/YawG GTPase family. RsgA subfamily.</text>
</comment>
<dbReference type="Gene3D" id="1.10.40.50">
    <property type="entry name" value="Probable gtpase engc, domain 3"/>
    <property type="match status" value="1"/>
</dbReference>
<dbReference type="EMBL" id="BONQ01000117">
    <property type="protein sequence ID" value="GIG49371.1"/>
    <property type="molecule type" value="Genomic_DNA"/>
</dbReference>
<dbReference type="GO" id="GO:0003924">
    <property type="term" value="F:GTPase activity"/>
    <property type="evidence" value="ECO:0007669"/>
    <property type="project" value="UniProtKB-UniRule"/>
</dbReference>
<evidence type="ECO:0000256" key="1">
    <source>
        <dbReference type="ARBA" id="ARBA00022490"/>
    </source>
</evidence>
<gene>
    <name evidence="13" type="primary">rsgA_2</name>
    <name evidence="10" type="synonym">rsgA</name>
    <name evidence="13" type="ORF">Dsi01nite_074120</name>
</gene>
<evidence type="ECO:0000313" key="13">
    <source>
        <dbReference type="EMBL" id="GIG49371.1"/>
    </source>
</evidence>
<dbReference type="GO" id="GO:0046872">
    <property type="term" value="F:metal ion binding"/>
    <property type="evidence" value="ECO:0007669"/>
    <property type="project" value="UniProtKB-KW"/>
</dbReference>
<name>A0A919PU80_9ACTN</name>
<feature type="binding site" evidence="10">
    <location>
        <begin position="201"/>
        <end position="209"/>
    </location>
    <ligand>
        <name>GTP</name>
        <dbReference type="ChEBI" id="CHEBI:37565"/>
    </ligand>
</feature>
<feature type="domain" description="EngC GTPase" evidence="11">
    <location>
        <begin position="113"/>
        <end position="256"/>
    </location>
</feature>
<evidence type="ECO:0000259" key="11">
    <source>
        <dbReference type="PROSITE" id="PS50936"/>
    </source>
</evidence>
<protein>
    <recommendedName>
        <fullName evidence="10">Small ribosomal subunit biogenesis GTPase RsgA</fullName>
        <ecNumber evidence="10">3.6.1.-</ecNumber>
    </recommendedName>
</protein>
<dbReference type="HAMAP" id="MF_01820">
    <property type="entry name" value="GTPase_RsgA"/>
    <property type="match status" value="1"/>
</dbReference>
<dbReference type="PROSITE" id="PS50936">
    <property type="entry name" value="ENGC_GTPASE"/>
    <property type="match status" value="1"/>
</dbReference>
<dbReference type="Proteomes" id="UP000660611">
    <property type="component" value="Unassembled WGS sequence"/>
</dbReference>
<dbReference type="Pfam" id="PF03193">
    <property type="entry name" value="RsgA_GTPase"/>
    <property type="match status" value="1"/>
</dbReference>
<evidence type="ECO:0000256" key="10">
    <source>
        <dbReference type="HAMAP-Rule" id="MF_01820"/>
    </source>
</evidence>
<feature type="domain" description="CP-type G" evidence="12">
    <location>
        <begin position="104"/>
        <end position="258"/>
    </location>
</feature>
<feature type="binding site" evidence="10">
    <location>
        <position position="288"/>
    </location>
    <ligand>
        <name>Zn(2+)</name>
        <dbReference type="ChEBI" id="CHEBI:29105"/>
    </ligand>
</feature>
<dbReference type="GO" id="GO:0005525">
    <property type="term" value="F:GTP binding"/>
    <property type="evidence" value="ECO:0007669"/>
    <property type="project" value="UniProtKB-UniRule"/>
</dbReference>